<dbReference type="EMBL" id="REFO01000004">
    <property type="protein sequence ID" value="RMB00061.1"/>
    <property type="molecule type" value="Genomic_DNA"/>
</dbReference>
<organism evidence="1 2">
    <name type="scientific">Hydrogenothermus marinus</name>
    <dbReference type="NCBI Taxonomy" id="133270"/>
    <lineage>
        <taxon>Bacteria</taxon>
        <taxon>Pseudomonadati</taxon>
        <taxon>Aquificota</taxon>
        <taxon>Aquificia</taxon>
        <taxon>Aquificales</taxon>
        <taxon>Hydrogenothermaceae</taxon>
        <taxon>Hydrogenothermus</taxon>
    </lineage>
</organism>
<sequence length="194" mass="22819">MNNINIEFTDQIYKFINLYRDLIDKAKKDLINPFDISIDDLKQLTGDNILTNGLIISLLSKIIKLKAEYLEKQLSGNDKEKQIKSVFKEVLKEETNLEEDDIEALLMEESIREKLRKPKSVKPQRISYQTFQEITKNQIKDVLFEDTDYNTYALEIAKQIQQGTFRIKTYKDFIGLMFAIYLFGLEINNLKSYI</sequence>
<accession>A0A3M0BR98</accession>
<gene>
    <name evidence="1" type="ORF">CLV39_0055</name>
</gene>
<proteinExistence type="predicted"/>
<protein>
    <submittedName>
        <fullName evidence="1">Uncharacterized protein</fullName>
    </submittedName>
</protein>
<evidence type="ECO:0000313" key="1">
    <source>
        <dbReference type="EMBL" id="RMB00061.1"/>
    </source>
</evidence>
<dbReference type="OrthoDB" id="14630at2"/>
<keyword evidence="2" id="KW-1185">Reference proteome</keyword>
<reference evidence="1 2" key="1">
    <citation type="submission" date="2018-10" db="EMBL/GenBank/DDBJ databases">
        <title>Genomic Encyclopedia of Archaeal and Bacterial Type Strains, Phase II (KMG-II): from individual species to whole genera.</title>
        <authorList>
            <person name="Goeker M."/>
        </authorList>
    </citation>
    <scope>NUCLEOTIDE SEQUENCE [LARGE SCALE GENOMIC DNA]</scope>
    <source>
        <strain evidence="1 2">VM1</strain>
    </source>
</reference>
<dbReference type="RefSeq" id="WP_121922238.1">
    <property type="nucleotide sequence ID" value="NZ_REFO01000004.1"/>
</dbReference>
<dbReference type="AlphaFoldDB" id="A0A3M0BR98"/>
<name>A0A3M0BR98_9AQUI</name>
<evidence type="ECO:0000313" key="2">
    <source>
        <dbReference type="Proteomes" id="UP000280842"/>
    </source>
</evidence>
<comment type="caution">
    <text evidence="1">The sequence shown here is derived from an EMBL/GenBank/DDBJ whole genome shotgun (WGS) entry which is preliminary data.</text>
</comment>
<dbReference type="Proteomes" id="UP000280842">
    <property type="component" value="Unassembled WGS sequence"/>
</dbReference>